<organism evidence="5 6">
    <name type="scientific">Anaeromicrobium sediminis</name>
    <dbReference type="NCBI Taxonomy" id="1478221"/>
    <lineage>
        <taxon>Bacteria</taxon>
        <taxon>Bacillati</taxon>
        <taxon>Bacillota</taxon>
        <taxon>Clostridia</taxon>
        <taxon>Peptostreptococcales</taxon>
        <taxon>Thermotaleaceae</taxon>
        <taxon>Anaeromicrobium</taxon>
    </lineage>
</organism>
<dbReference type="Pfam" id="PF13302">
    <property type="entry name" value="Acetyltransf_3"/>
    <property type="match status" value="1"/>
</dbReference>
<evidence type="ECO:0000313" key="6">
    <source>
        <dbReference type="Proteomes" id="UP000216024"/>
    </source>
</evidence>
<reference evidence="5 6" key="1">
    <citation type="submission" date="2017-06" db="EMBL/GenBank/DDBJ databases">
        <title>Draft genome sequence of anaerobic fermentative bacterium Anaeromicrobium sediminis DY2726D isolated from West Pacific Ocean sediments.</title>
        <authorList>
            <person name="Zeng X."/>
        </authorList>
    </citation>
    <scope>NUCLEOTIDE SEQUENCE [LARGE SCALE GENOMIC DNA]</scope>
    <source>
        <strain evidence="5 6">DY2726D</strain>
    </source>
</reference>
<protein>
    <submittedName>
        <fullName evidence="5">30S ribosomal protein S5 alanine N-acetyltransferase</fullName>
    </submittedName>
</protein>
<keyword evidence="5" id="KW-0687">Ribonucleoprotein</keyword>
<dbReference type="FunFam" id="3.40.630.30:FF:000005">
    <property type="entry name" value="Ribosomal protein alanine acetyltransferase"/>
    <property type="match status" value="1"/>
</dbReference>
<keyword evidence="6" id="KW-1185">Reference proteome</keyword>
<comment type="similarity">
    <text evidence="3">Belongs to the acetyltransferase family. RimJ subfamily.</text>
</comment>
<dbReference type="OrthoDB" id="9795206at2"/>
<accession>A0A267MLH2</accession>
<dbReference type="PROSITE" id="PS51186">
    <property type="entry name" value="GNAT"/>
    <property type="match status" value="1"/>
</dbReference>
<dbReference type="Proteomes" id="UP000216024">
    <property type="component" value="Unassembled WGS sequence"/>
</dbReference>
<dbReference type="PANTHER" id="PTHR43792:SF8">
    <property type="entry name" value="[RIBOSOMAL PROTEIN US5]-ALANINE N-ACETYLTRANSFERASE"/>
    <property type="match status" value="1"/>
</dbReference>
<dbReference type="InterPro" id="IPR051531">
    <property type="entry name" value="N-acetyltransferase"/>
</dbReference>
<keyword evidence="5" id="KW-0689">Ribosomal protein</keyword>
<evidence type="ECO:0000259" key="4">
    <source>
        <dbReference type="PROSITE" id="PS51186"/>
    </source>
</evidence>
<dbReference type="Gene3D" id="3.40.630.30">
    <property type="match status" value="1"/>
</dbReference>
<comment type="caution">
    <text evidence="5">The sequence shown here is derived from an EMBL/GenBank/DDBJ whole genome shotgun (WGS) entry which is preliminary data.</text>
</comment>
<dbReference type="AlphaFoldDB" id="A0A267MLH2"/>
<dbReference type="SUPFAM" id="SSF55729">
    <property type="entry name" value="Acyl-CoA N-acyltransferases (Nat)"/>
    <property type="match status" value="1"/>
</dbReference>
<dbReference type="InterPro" id="IPR016181">
    <property type="entry name" value="Acyl_CoA_acyltransferase"/>
</dbReference>
<evidence type="ECO:0000256" key="1">
    <source>
        <dbReference type="ARBA" id="ARBA00022679"/>
    </source>
</evidence>
<dbReference type="RefSeq" id="WP_095131954.1">
    <property type="nucleotide sequence ID" value="NZ_NIBG01000003.1"/>
</dbReference>
<sequence>MLFHKLIETNRLALRILDESYGVKVLDFYLRNKEFFQVWEPRRDEEFFRLEFQKRQLESEIKEIIEGRLFKVWIFEKEDKEFENVIGSIALNNIVRGCFHSCFLGYKIDEHKKNKGYMTEAIKAVIDHAFSELELHRIEANIMPRNKASLRVVEKLGFYSEGLAKKYLKINGKWEDHIHMVLRNEEME</sequence>
<keyword evidence="1 5" id="KW-0808">Transferase</keyword>
<dbReference type="GO" id="GO:0005840">
    <property type="term" value="C:ribosome"/>
    <property type="evidence" value="ECO:0007669"/>
    <property type="project" value="UniProtKB-KW"/>
</dbReference>
<dbReference type="GO" id="GO:0008999">
    <property type="term" value="F:protein-N-terminal-alanine acetyltransferase activity"/>
    <property type="evidence" value="ECO:0007669"/>
    <property type="project" value="TreeGrafter"/>
</dbReference>
<evidence type="ECO:0000256" key="2">
    <source>
        <dbReference type="ARBA" id="ARBA00023315"/>
    </source>
</evidence>
<evidence type="ECO:0000313" key="5">
    <source>
        <dbReference type="EMBL" id="PAB60439.1"/>
    </source>
</evidence>
<dbReference type="EMBL" id="NIBG01000003">
    <property type="protein sequence ID" value="PAB60439.1"/>
    <property type="molecule type" value="Genomic_DNA"/>
</dbReference>
<keyword evidence="2" id="KW-0012">Acyltransferase</keyword>
<dbReference type="InterPro" id="IPR000182">
    <property type="entry name" value="GNAT_dom"/>
</dbReference>
<feature type="domain" description="N-acetyltransferase" evidence="4">
    <location>
        <begin position="26"/>
        <end position="185"/>
    </location>
</feature>
<evidence type="ECO:0000256" key="3">
    <source>
        <dbReference type="ARBA" id="ARBA00038502"/>
    </source>
</evidence>
<gene>
    <name evidence="5" type="ORF">CCE28_05960</name>
</gene>
<proteinExistence type="inferred from homology"/>
<dbReference type="PANTHER" id="PTHR43792">
    <property type="entry name" value="GNAT FAMILY, PUTATIVE (AFU_ORTHOLOGUE AFUA_3G00765)-RELATED-RELATED"/>
    <property type="match status" value="1"/>
</dbReference>
<dbReference type="GO" id="GO:0005737">
    <property type="term" value="C:cytoplasm"/>
    <property type="evidence" value="ECO:0007669"/>
    <property type="project" value="TreeGrafter"/>
</dbReference>
<name>A0A267MLH2_9FIRM</name>